<proteinExistence type="predicted"/>
<gene>
    <name evidence="2" type="ORF">EJ903_16825</name>
</gene>
<feature type="coiled-coil region" evidence="1">
    <location>
        <begin position="57"/>
        <end position="91"/>
    </location>
</feature>
<sequence>MYNTLIGLLPGAFALGVMAQLAFWGIRRGWTGIIGVNQLRRELAPLHDKWLAEKETFNELNARVERVKQQTGKQEDRLHQLKRDIAALERTPPTFLHTVGQPGSSVRPFHGEVMFDSLAARAAGRPVSPAWHYTNLLLVYAPDIDSAKREAERMFPEKGGYTRSLFTGTVQAAATQAATQSPTVH</sequence>
<evidence type="ECO:0000313" key="3">
    <source>
        <dbReference type="Proteomes" id="UP000277007"/>
    </source>
</evidence>
<evidence type="ECO:0000256" key="1">
    <source>
        <dbReference type="SAM" id="Coils"/>
    </source>
</evidence>
<name>A0A3S0R7D7_9PROT</name>
<protein>
    <submittedName>
        <fullName evidence="2">Uncharacterized protein</fullName>
    </submittedName>
</protein>
<comment type="caution">
    <text evidence="2">The sequence shown here is derived from an EMBL/GenBank/DDBJ whole genome shotgun (WGS) entry which is preliminary data.</text>
</comment>
<dbReference type="Proteomes" id="UP000277007">
    <property type="component" value="Unassembled WGS sequence"/>
</dbReference>
<accession>A0A3S0R7D7</accession>
<dbReference type="RefSeq" id="WP_126617564.1">
    <property type="nucleotide sequence ID" value="NZ_JBHUCY010000015.1"/>
</dbReference>
<dbReference type="EMBL" id="RXMA01000017">
    <property type="protein sequence ID" value="RTR17798.1"/>
    <property type="molecule type" value="Genomic_DNA"/>
</dbReference>
<keyword evidence="1" id="KW-0175">Coiled coil</keyword>
<organism evidence="2 3">
    <name type="scientific">Azospirillum griseum</name>
    <dbReference type="NCBI Taxonomy" id="2496639"/>
    <lineage>
        <taxon>Bacteria</taxon>
        <taxon>Pseudomonadati</taxon>
        <taxon>Pseudomonadota</taxon>
        <taxon>Alphaproteobacteria</taxon>
        <taxon>Rhodospirillales</taxon>
        <taxon>Azospirillaceae</taxon>
        <taxon>Azospirillum</taxon>
    </lineage>
</organism>
<evidence type="ECO:0000313" key="2">
    <source>
        <dbReference type="EMBL" id="RTR17798.1"/>
    </source>
</evidence>
<dbReference type="AlphaFoldDB" id="A0A3S0R7D7"/>
<reference evidence="2 3" key="1">
    <citation type="submission" date="2018-12" db="EMBL/GenBank/DDBJ databases">
        <authorList>
            <person name="Yang Y."/>
        </authorList>
    </citation>
    <scope>NUCLEOTIDE SEQUENCE [LARGE SCALE GENOMIC DNA]</scope>
    <source>
        <strain evidence="2 3">L-25-5w-1</strain>
    </source>
</reference>
<keyword evidence="3" id="KW-1185">Reference proteome</keyword>
<dbReference type="OrthoDB" id="7306708at2"/>